<organism evidence="1 2">
    <name type="scientific">Kitasatospora putterlickiae</name>
    <dbReference type="NCBI Taxonomy" id="221725"/>
    <lineage>
        <taxon>Bacteria</taxon>
        <taxon>Bacillati</taxon>
        <taxon>Actinomycetota</taxon>
        <taxon>Actinomycetes</taxon>
        <taxon>Kitasatosporales</taxon>
        <taxon>Streptomycetaceae</taxon>
        <taxon>Kitasatospora</taxon>
    </lineage>
</organism>
<accession>A0ABP4J5Z1</accession>
<dbReference type="Proteomes" id="UP001499863">
    <property type="component" value="Unassembled WGS sequence"/>
</dbReference>
<sequence length="99" mass="10855">MAPRTTYPTLQAKVTALTREVEDGHLEWTGPIASGGRQLLSWAGRTHLVRRLLFEQHYGRPPTGNVLPACGRTKCVAGRHLDDALTRAQHARAYAALGL</sequence>
<keyword evidence="2" id="KW-1185">Reference proteome</keyword>
<name>A0ABP4J5Z1_9ACTN</name>
<comment type="caution">
    <text evidence="1">The sequence shown here is derived from an EMBL/GenBank/DDBJ whole genome shotgun (WGS) entry which is preliminary data.</text>
</comment>
<gene>
    <name evidence="1" type="ORF">GCM10009639_53780</name>
</gene>
<reference evidence="2" key="1">
    <citation type="journal article" date="2019" name="Int. J. Syst. Evol. Microbiol.">
        <title>The Global Catalogue of Microorganisms (GCM) 10K type strain sequencing project: providing services to taxonomists for standard genome sequencing and annotation.</title>
        <authorList>
            <consortium name="The Broad Institute Genomics Platform"/>
            <consortium name="The Broad Institute Genome Sequencing Center for Infectious Disease"/>
            <person name="Wu L."/>
            <person name="Ma J."/>
        </authorList>
    </citation>
    <scope>NUCLEOTIDE SEQUENCE [LARGE SCALE GENOMIC DNA]</scope>
    <source>
        <strain evidence="2">JCM 12393</strain>
    </source>
</reference>
<dbReference type="RefSeq" id="WP_344341161.1">
    <property type="nucleotide sequence ID" value="NZ_BAAAKJ010000307.1"/>
</dbReference>
<evidence type="ECO:0000313" key="2">
    <source>
        <dbReference type="Proteomes" id="UP001499863"/>
    </source>
</evidence>
<proteinExistence type="predicted"/>
<protein>
    <submittedName>
        <fullName evidence="1">Uncharacterized protein</fullName>
    </submittedName>
</protein>
<evidence type="ECO:0000313" key="1">
    <source>
        <dbReference type="EMBL" id="GAA1406212.1"/>
    </source>
</evidence>
<dbReference type="EMBL" id="BAAAKJ010000307">
    <property type="protein sequence ID" value="GAA1406212.1"/>
    <property type="molecule type" value="Genomic_DNA"/>
</dbReference>